<reference evidence="1" key="1">
    <citation type="submission" date="2019-11" db="EMBL/GenBank/DDBJ databases">
        <title>Genomic insights into an expanded diversity of filamentous marine cyanobacteria reveals the extraordinary biosynthetic potential of Moorea and Okeania.</title>
        <authorList>
            <person name="Ferreira Leao T."/>
            <person name="Wang M."/>
            <person name="Moss N."/>
            <person name="Da Silva R."/>
            <person name="Sanders J."/>
            <person name="Nurk S."/>
            <person name="Gurevich A."/>
            <person name="Humphrey G."/>
            <person name="Reher R."/>
            <person name="Zhu Q."/>
            <person name="Belda-Ferre P."/>
            <person name="Glukhov E."/>
            <person name="Rex R."/>
            <person name="Dorrestein P.C."/>
            <person name="Knight R."/>
            <person name="Pevzner P."/>
            <person name="Gerwick W.H."/>
            <person name="Gerwick L."/>
        </authorList>
    </citation>
    <scope>NUCLEOTIDE SEQUENCE</scope>
    <source>
        <strain evidence="1">SIO1C4</strain>
    </source>
</reference>
<name>A0A6B3N973_9CYAN</name>
<sequence length="51" mass="5824">MKRSYPEGNRFLGRCALDNPPPNHKYLAGVYRELILLNSTELGVTDYTNQP</sequence>
<protein>
    <submittedName>
        <fullName evidence="1">Uncharacterized protein</fullName>
    </submittedName>
</protein>
<accession>A0A6B3N973</accession>
<gene>
    <name evidence="1" type="ORF">F6J89_00420</name>
</gene>
<dbReference type="AlphaFoldDB" id="A0A6B3N973"/>
<dbReference type="EMBL" id="JAAHFQ010000005">
    <property type="protein sequence ID" value="NER26161.1"/>
    <property type="molecule type" value="Genomic_DNA"/>
</dbReference>
<evidence type="ECO:0000313" key="1">
    <source>
        <dbReference type="EMBL" id="NER26161.1"/>
    </source>
</evidence>
<proteinExistence type="predicted"/>
<organism evidence="1">
    <name type="scientific">Symploca sp. SIO1C4</name>
    <dbReference type="NCBI Taxonomy" id="2607765"/>
    <lineage>
        <taxon>Bacteria</taxon>
        <taxon>Bacillati</taxon>
        <taxon>Cyanobacteriota</taxon>
        <taxon>Cyanophyceae</taxon>
        <taxon>Coleofasciculales</taxon>
        <taxon>Coleofasciculaceae</taxon>
        <taxon>Symploca</taxon>
    </lineage>
</organism>
<comment type="caution">
    <text evidence="1">The sequence shown here is derived from an EMBL/GenBank/DDBJ whole genome shotgun (WGS) entry which is preliminary data.</text>
</comment>